<evidence type="ECO:0000256" key="1">
    <source>
        <dbReference type="SAM" id="MobiDB-lite"/>
    </source>
</evidence>
<comment type="caution">
    <text evidence="2">The sequence shown here is derived from an EMBL/GenBank/DDBJ whole genome shotgun (WGS) entry which is preliminary data.</text>
</comment>
<accession>A0ABP0HXH0</accession>
<name>A0ABP0HXH0_9DINO</name>
<dbReference type="Proteomes" id="UP001642484">
    <property type="component" value="Unassembled WGS sequence"/>
</dbReference>
<feature type="compositionally biased region" description="Acidic residues" evidence="1">
    <location>
        <begin position="185"/>
        <end position="203"/>
    </location>
</feature>
<protein>
    <submittedName>
        <fullName evidence="2">Uncharacterized protein</fullName>
    </submittedName>
</protein>
<keyword evidence="3" id="KW-1185">Reference proteome</keyword>
<feature type="region of interest" description="Disordered" evidence="1">
    <location>
        <begin position="28"/>
        <end position="72"/>
    </location>
</feature>
<evidence type="ECO:0000313" key="3">
    <source>
        <dbReference type="Proteomes" id="UP001642484"/>
    </source>
</evidence>
<feature type="compositionally biased region" description="Acidic residues" evidence="1">
    <location>
        <begin position="239"/>
        <end position="250"/>
    </location>
</feature>
<sequence>MSEEALREAVLLETLARLLREKIGTAGGSYVDRQPASTPQLALPAPVDADSSADSGALPPWRQKPEDLPPSSVEKVEAPLEKFIRVFKLDELAAKCLLKLQDDEAAFVIESCQHRLKHAKNPSAVVMIAIKGVAAKVGRRYYGSRETAEAGQTQASSELKMIGGSPEDELADEDVAQSDPYLMVADEEEEEEEEKVVDQEVEAPSDGPPAKRPKLTGSETAPLPTTSSPPAEKLTVEVLTEDPPEEDENPEALFFVDTGPTGA</sequence>
<proteinExistence type="predicted"/>
<evidence type="ECO:0000313" key="2">
    <source>
        <dbReference type="EMBL" id="CAK8994477.1"/>
    </source>
</evidence>
<feature type="compositionally biased region" description="Low complexity" evidence="1">
    <location>
        <begin position="218"/>
        <end position="232"/>
    </location>
</feature>
<dbReference type="EMBL" id="CAXAMN010001447">
    <property type="protein sequence ID" value="CAK8994477.1"/>
    <property type="molecule type" value="Genomic_DNA"/>
</dbReference>
<reference evidence="2 3" key="1">
    <citation type="submission" date="2024-02" db="EMBL/GenBank/DDBJ databases">
        <authorList>
            <person name="Chen Y."/>
            <person name="Shah S."/>
            <person name="Dougan E. K."/>
            <person name="Thang M."/>
            <person name="Chan C."/>
        </authorList>
    </citation>
    <scope>NUCLEOTIDE SEQUENCE [LARGE SCALE GENOMIC DNA]</scope>
</reference>
<organism evidence="2 3">
    <name type="scientific">Durusdinium trenchii</name>
    <dbReference type="NCBI Taxonomy" id="1381693"/>
    <lineage>
        <taxon>Eukaryota</taxon>
        <taxon>Sar</taxon>
        <taxon>Alveolata</taxon>
        <taxon>Dinophyceae</taxon>
        <taxon>Suessiales</taxon>
        <taxon>Symbiodiniaceae</taxon>
        <taxon>Durusdinium</taxon>
    </lineage>
</organism>
<feature type="region of interest" description="Disordered" evidence="1">
    <location>
        <begin position="176"/>
        <end position="263"/>
    </location>
</feature>
<gene>
    <name evidence="2" type="ORF">CCMP2556_LOCUS3657</name>
</gene>